<reference evidence="1" key="1">
    <citation type="submission" date="2019-03" db="EMBL/GenBank/DDBJ databases">
        <title>Lake Tanganyika Metagenome-Assembled Genomes (MAGs).</title>
        <authorList>
            <person name="Tran P."/>
        </authorList>
    </citation>
    <scope>NUCLEOTIDE SEQUENCE</scope>
    <source>
        <strain evidence="1">M_DeepCast_400m_m2_100</strain>
    </source>
</reference>
<dbReference type="AlphaFoldDB" id="A0A937XE10"/>
<gene>
    <name evidence="1" type="ORF">FJY75_12770</name>
</gene>
<comment type="caution">
    <text evidence="1">The sequence shown here is derived from an EMBL/GenBank/DDBJ whole genome shotgun (WGS) entry which is preliminary data.</text>
</comment>
<dbReference type="Proteomes" id="UP000748308">
    <property type="component" value="Unassembled WGS sequence"/>
</dbReference>
<proteinExistence type="predicted"/>
<evidence type="ECO:0000313" key="1">
    <source>
        <dbReference type="EMBL" id="MBM3318716.1"/>
    </source>
</evidence>
<evidence type="ECO:0000313" key="2">
    <source>
        <dbReference type="Proteomes" id="UP000748308"/>
    </source>
</evidence>
<feature type="non-terminal residue" evidence="1">
    <location>
        <position position="82"/>
    </location>
</feature>
<name>A0A937XE10_UNCEI</name>
<protein>
    <submittedName>
        <fullName evidence="1">Uncharacterized protein</fullName>
    </submittedName>
</protein>
<accession>A0A937XE10</accession>
<dbReference type="EMBL" id="VGIY01000457">
    <property type="protein sequence ID" value="MBM3318716.1"/>
    <property type="molecule type" value="Genomic_DNA"/>
</dbReference>
<sequence length="82" mass="8029">MNERGSAQIGGLLAVFAAASLLLTAGLLWATGIARQQILPRLQARAASVAPAAGGEAPAAAEAGAPALGAQADSLRALRAQV</sequence>
<organism evidence="1 2">
    <name type="scientific">Eiseniibacteriota bacterium</name>
    <dbReference type="NCBI Taxonomy" id="2212470"/>
    <lineage>
        <taxon>Bacteria</taxon>
        <taxon>Candidatus Eiseniibacteriota</taxon>
    </lineage>
</organism>